<dbReference type="OrthoDB" id="10687063at2759"/>
<protein>
    <recommendedName>
        <fullName evidence="4">FAR1 domain-containing protein</fullName>
    </recommendedName>
</protein>
<evidence type="ECO:0008006" key="4">
    <source>
        <dbReference type="Google" id="ProtNLM"/>
    </source>
</evidence>
<feature type="compositionally biased region" description="Basic and acidic residues" evidence="1">
    <location>
        <begin position="234"/>
        <end position="244"/>
    </location>
</feature>
<feature type="compositionally biased region" description="Basic and acidic residues" evidence="1">
    <location>
        <begin position="301"/>
        <end position="311"/>
    </location>
</feature>
<dbReference type="InParanoid" id="F4RJ93"/>
<dbReference type="GeneID" id="18933915"/>
<evidence type="ECO:0000313" key="3">
    <source>
        <dbReference type="Proteomes" id="UP000001072"/>
    </source>
</evidence>
<dbReference type="RefSeq" id="XP_007409186.1">
    <property type="nucleotide sequence ID" value="XM_007409124.1"/>
</dbReference>
<feature type="region of interest" description="Disordered" evidence="1">
    <location>
        <begin position="202"/>
        <end position="383"/>
    </location>
</feature>
<reference evidence="3" key="1">
    <citation type="journal article" date="2011" name="Proc. Natl. Acad. Sci. U.S.A.">
        <title>Obligate biotrophy features unraveled by the genomic analysis of rust fungi.</title>
        <authorList>
            <person name="Duplessis S."/>
            <person name="Cuomo C.A."/>
            <person name="Lin Y.-C."/>
            <person name="Aerts A."/>
            <person name="Tisserant E."/>
            <person name="Veneault-Fourrey C."/>
            <person name="Joly D.L."/>
            <person name="Hacquard S."/>
            <person name="Amselem J."/>
            <person name="Cantarel B.L."/>
            <person name="Chiu R."/>
            <person name="Coutinho P.M."/>
            <person name="Feau N."/>
            <person name="Field M."/>
            <person name="Frey P."/>
            <person name="Gelhaye E."/>
            <person name="Goldberg J."/>
            <person name="Grabherr M.G."/>
            <person name="Kodira C.D."/>
            <person name="Kohler A."/>
            <person name="Kuees U."/>
            <person name="Lindquist E.A."/>
            <person name="Lucas S.M."/>
            <person name="Mago R."/>
            <person name="Mauceli E."/>
            <person name="Morin E."/>
            <person name="Murat C."/>
            <person name="Pangilinan J.L."/>
            <person name="Park R."/>
            <person name="Pearson M."/>
            <person name="Quesneville H."/>
            <person name="Rouhier N."/>
            <person name="Sakthikumar S."/>
            <person name="Salamov A.A."/>
            <person name="Schmutz J."/>
            <person name="Selles B."/>
            <person name="Shapiro H."/>
            <person name="Tanguay P."/>
            <person name="Tuskan G.A."/>
            <person name="Henrissat B."/>
            <person name="Van de Peer Y."/>
            <person name="Rouze P."/>
            <person name="Ellis J.G."/>
            <person name="Dodds P.N."/>
            <person name="Schein J.E."/>
            <person name="Zhong S."/>
            <person name="Hamelin R.C."/>
            <person name="Grigoriev I.V."/>
            <person name="Szabo L.J."/>
            <person name="Martin F."/>
        </authorList>
    </citation>
    <scope>NUCLEOTIDE SEQUENCE [LARGE SCALE GENOMIC DNA]</scope>
    <source>
        <strain evidence="3">98AG31 / pathotype 3-4-7</strain>
    </source>
</reference>
<keyword evidence="3" id="KW-1185">Reference proteome</keyword>
<evidence type="ECO:0000313" key="2">
    <source>
        <dbReference type="EMBL" id="EGG07279.1"/>
    </source>
</evidence>
<organism evidence="3">
    <name type="scientific">Melampsora larici-populina (strain 98AG31 / pathotype 3-4-7)</name>
    <name type="common">Poplar leaf rust fungus</name>
    <dbReference type="NCBI Taxonomy" id="747676"/>
    <lineage>
        <taxon>Eukaryota</taxon>
        <taxon>Fungi</taxon>
        <taxon>Dikarya</taxon>
        <taxon>Basidiomycota</taxon>
        <taxon>Pucciniomycotina</taxon>
        <taxon>Pucciniomycetes</taxon>
        <taxon>Pucciniales</taxon>
        <taxon>Melampsoraceae</taxon>
        <taxon>Melampsora</taxon>
    </lineage>
</organism>
<dbReference type="EMBL" id="GL883104">
    <property type="protein sequence ID" value="EGG07279.1"/>
    <property type="molecule type" value="Genomic_DNA"/>
</dbReference>
<dbReference type="KEGG" id="mlr:MELLADRAFT_85634"/>
<feature type="compositionally biased region" description="Polar residues" evidence="1">
    <location>
        <begin position="213"/>
        <end position="226"/>
    </location>
</feature>
<dbReference type="HOGENOM" id="CLU_064125_0_0_1"/>
<name>F4RJ93_MELLP</name>
<proteinExistence type="predicted"/>
<dbReference type="VEuPathDB" id="FungiDB:MELLADRAFT_85634"/>
<evidence type="ECO:0000256" key="1">
    <source>
        <dbReference type="SAM" id="MobiDB-lite"/>
    </source>
</evidence>
<dbReference type="AlphaFoldDB" id="F4RJ93"/>
<feature type="compositionally biased region" description="Polar residues" evidence="1">
    <location>
        <begin position="255"/>
        <end position="268"/>
    </location>
</feature>
<feature type="region of interest" description="Disordered" evidence="1">
    <location>
        <begin position="1"/>
        <end position="23"/>
    </location>
</feature>
<sequence>MSTNDENIPAPPEISIQGTCDPMDPKTQEKMDQYVKSFAAEHGYLISVGKSYVSKGRCTYHCHRGGLCKTLKDSSKASKSLKINCPFAMKAKLDTKHQYWTLSHTNTSHNHPPNFDLKYIPPDEKSSNSTGDKIDTFLYFLSQRLRLLDSTTQNTVLDEIKQIVEKQDEISQSLIQPLTSKVVVESQGTKSTHQANSTLLDIEDGESDHPQSPKLQSLPHASSNAEPPNPMLPVHHEEKNHPADSDNTPPDLFDNSPTGLLNSTTSDIDITPNGVANNPATTNTPNDLNDTPSAVLTNKLADLRHDDEPKDGTPQLPSGSSAKDIQPPETHTDLTKGTQNTTKKTRSLILVSTLNERPRTRKQVREQVQDFPKAVTRTRKSKQ</sequence>
<accession>F4RJ93</accession>
<feature type="compositionally biased region" description="Low complexity" evidence="1">
    <location>
        <begin position="271"/>
        <end position="292"/>
    </location>
</feature>
<dbReference type="Proteomes" id="UP000001072">
    <property type="component" value="Unassembled WGS sequence"/>
</dbReference>
<gene>
    <name evidence="2" type="ORF">MELLADRAFT_85634</name>
</gene>
<dbReference type="STRING" id="747676.F4RJ93"/>